<feature type="transmembrane region" description="Helical" evidence="1">
    <location>
        <begin position="254"/>
        <end position="275"/>
    </location>
</feature>
<evidence type="ECO:0000313" key="3">
    <source>
        <dbReference type="Proteomes" id="UP000266426"/>
    </source>
</evidence>
<accession>A0A3A4RCB2</accession>
<proteinExistence type="predicted"/>
<name>A0A3A4RCB2_9BACT</name>
<dbReference type="Proteomes" id="UP000266426">
    <property type="component" value="Unassembled WGS sequence"/>
</dbReference>
<dbReference type="EMBL" id="QZJZ01000054">
    <property type="protein sequence ID" value="RJP59191.1"/>
    <property type="molecule type" value="Genomic_DNA"/>
</dbReference>
<protein>
    <submittedName>
        <fullName evidence="2">PEP-CTERM sorting domain-containing protein</fullName>
    </submittedName>
</protein>
<keyword evidence="1" id="KW-1133">Transmembrane helix</keyword>
<organism evidence="2 3">
    <name type="scientific">Candidatus Auribacter fodinae</name>
    <dbReference type="NCBI Taxonomy" id="2093366"/>
    <lineage>
        <taxon>Bacteria</taxon>
        <taxon>Pseudomonadati</taxon>
        <taxon>Candidatus Auribacterota</taxon>
        <taxon>Candidatus Auribacteria</taxon>
        <taxon>Candidatus Auribacterales</taxon>
        <taxon>Candidatus Auribacteraceae</taxon>
        <taxon>Candidatus Auribacter</taxon>
    </lineage>
</organism>
<dbReference type="InterPro" id="IPR013424">
    <property type="entry name" value="Ice-binding_C"/>
</dbReference>
<keyword evidence="1" id="KW-0472">Membrane</keyword>
<evidence type="ECO:0000313" key="2">
    <source>
        <dbReference type="EMBL" id="RJP59191.1"/>
    </source>
</evidence>
<reference evidence="2 3" key="1">
    <citation type="journal article" date="2017" name="ISME J.">
        <title>Energy and carbon metabolisms in a deep terrestrial subsurface fluid microbial community.</title>
        <authorList>
            <person name="Momper L."/>
            <person name="Jungbluth S.P."/>
            <person name="Lee M.D."/>
            <person name="Amend J.P."/>
        </authorList>
    </citation>
    <scope>NUCLEOTIDE SEQUENCE [LARGE SCALE GENOMIC DNA]</scope>
    <source>
        <strain evidence="2">SURF_26</strain>
    </source>
</reference>
<sequence>MINYYDGALLRIMRAPSLTVLSIIILIIFSSTCLAIPQADGKFDPSEGYTIGYNVNFSVEGTGPVSDQGQLWLYIDPIFNDLYVAFIQPLTIVDNTYGANTIGWPGNNHKFKHLHKSDQAQFVITNEAGNVVLDFFIDYLEEITSGTTYESTGPAGKDGKMNVGNASSIKAWGTSLEYNFNTLGFVLTTNSPATNNLYDPNPAFPGWIFEVVYEVQIDGELFDVYGVGDVRVPLVHDSPTKLGGDKVFYIDKELIVPEPLTIILMSIGSALLCIFRRKK</sequence>
<dbReference type="NCBIfam" id="TIGR02595">
    <property type="entry name" value="PEP_CTERM"/>
    <property type="match status" value="1"/>
</dbReference>
<gene>
    <name evidence="2" type="ORF">C4541_06795</name>
</gene>
<keyword evidence="1" id="KW-0812">Transmembrane</keyword>
<evidence type="ECO:0000256" key="1">
    <source>
        <dbReference type="SAM" id="Phobius"/>
    </source>
</evidence>
<dbReference type="AlphaFoldDB" id="A0A3A4RCB2"/>
<comment type="caution">
    <text evidence="2">The sequence shown here is derived from an EMBL/GenBank/DDBJ whole genome shotgun (WGS) entry which is preliminary data.</text>
</comment>